<proteinExistence type="predicted"/>
<protein>
    <recommendedName>
        <fullName evidence="2">Glycolipid transfer protein domain-containing protein</fullName>
    </recommendedName>
</protein>
<name>A0A0G4GUE9_VITBC</name>
<dbReference type="GO" id="GO:1902388">
    <property type="term" value="F:ceramide 1-phosphate transfer activity"/>
    <property type="evidence" value="ECO:0007669"/>
    <property type="project" value="TreeGrafter"/>
</dbReference>
<dbReference type="GO" id="GO:0005829">
    <property type="term" value="C:cytosol"/>
    <property type="evidence" value="ECO:0007669"/>
    <property type="project" value="TreeGrafter"/>
</dbReference>
<dbReference type="FunCoup" id="A0A0G4GUE9">
    <property type="interactions" value="13"/>
</dbReference>
<dbReference type="InterPro" id="IPR014830">
    <property type="entry name" value="Glycolipid_transfer_prot_dom"/>
</dbReference>
<dbReference type="OrthoDB" id="205255at2759"/>
<dbReference type="Gene3D" id="1.10.3520.10">
    <property type="entry name" value="Glycolipid transfer protein"/>
    <property type="match status" value="1"/>
</dbReference>
<evidence type="ECO:0000313" key="3">
    <source>
        <dbReference type="EMBL" id="CEM34397.1"/>
    </source>
</evidence>
<dbReference type="GO" id="GO:1902387">
    <property type="term" value="F:ceramide 1-phosphate binding"/>
    <property type="evidence" value="ECO:0007669"/>
    <property type="project" value="TreeGrafter"/>
</dbReference>
<dbReference type="AlphaFoldDB" id="A0A0G4GUE9"/>
<evidence type="ECO:0000256" key="1">
    <source>
        <dbReference type="ARBA" id="ARBA00022448"/>
    </source>
</evidence>
<dbReference type="OMA" id="WMKRTIE"/>
<evidence type="ECO:0000259" key="2">
    <source>
        <dbReference type="Pfam" id="PF08718"/>
    </source>
</evidence>
<dbReference type="STRING" id="1169540.A0A0G4GUE9"/>
<dbReference type="PhylomeDB" id="A0A0G4GUE9"/>
<dbReference type="PANTHER" id="PTHR10219:SF25">
    <property type="entry name" value="PLECKSTRIN HOMOLOGY DOMAIN-CONTAINING FAMILY A MEMBER 8"/>
    <property type="match status" value="1"/>
</dbReference>
<organism evidence="3 4">
    <name type="scientific">Vitrella brassicaformis (strain CCMP3155)</name>
    <dbReference type="NCBI Taxonomy" id="1169540"/>
    <lineage>
        <taxon>Eukaryota</taxon>
        <taxon>Sar</taxon>
        <taxon>Alveolata</taxon>
        <taxon>Colpodellida</taxon>
        <taxon>Vitrellaceae</taxon>
        <taxon>Vitrella</taxon>
    </lineage>
</organism>
<accession>A0A0G4GUE9</accession>
<dbReference type="EMBL" id="CDMY01000821">
    <property type="protein sequence ID" value="CEM34397.1"/>
    <property type="molecule type" value="Genomic_DNA"/>
</dbReference>
<reference evidence="3 4" key="1">
    <citation type="submission" date="2014-11" db="EMBL/GenBank/DDBJ databases">
        <authorList>
            <person name="Zhu J."/>
            <person name="Qi W."/>
            <person name="Song R."/>
        </authorList>
    </citation>
    <scope>NUCLEOTIDE SEQUENCE [LARGE SCALE GENOMIC DNA]</scope>
</reference>
<dbReference type="Pfam" id="PF08718">
    <property type="entry name" value="GLTP"/>
    <property type="match status" value="1"/>
</dbReference>
<feature type="domain" description="Glycolipid transfer protein" evidence="2">
    <location>
        <begin position="44"/>
        <end position="186"/>
    </location>
</feature>
<dbReference type="Proteomes" id="UP000041254">
    <property type="component" value="Unassembled WGS sequence"/>
</dbReference>
<dbReference type="GO" id="GO:0016020">
    <property type="term" value="C:membrane"/>
    <property type="evidence" value="ECO:0007669"/>
    <property type="project" value="TreeGrafter"/>
</dbReference>
<dbReference type="InterPro" id="IPR036497">
    <property type="entry name" value="GLTP_sf"/>
</dbReference>
<dbReference type="SUPFAM" id="SSF110004">
    <property type="entry name" value="Glycolipid transfer protein, GLTP"/>
    <property type="match status" value="1"/>
</dbReference>
<keyword evidence="1" id="KW-0813">Transport</keyword>
<evidence type="ECO:0000313" key="4">
    <source>
        <dbReference type="Proteomes" id="UP000041254"/>
    </source>
</evidence>
<gene>
    <name evidence="3" type="ORF">Vbra_10347</name>
</gene>
<dbReference type="PANTHER" id="PTHR10219">
    <property type="entry name" value="GLYCOLIPID TRANSFER PROTEIN-RELATED"/>
    <property type="match status" value="1"/>
</dbReference>
<sequence length="230" mass="25766">MWWGGSPAAAHQDGHADRFSFMQMGKTFEEARSKPGEILTLATCEGAVGMLPVYDKLFGAGMISKILKDDLSGTADKVRHRFLEQPAVNETIRTMVEAEIAHKGPDAILEDKKSGTRSTLWLKRALDFVCTFLELLLLKPDHSSKKCAQETYTRVLEPYHGFWARNICSMAMGLVPSREELLKRFGYRSLEEATREVNALLCQLRPVVNEIDGILTLHLPPHLVDAEKSP</sequence>
<keyword evidence="4" id="KW-1185">Reference proteome</keyword>
<dbReference type="InParanoid" id="A0A0G4GUE9"/>
<dbReference type="VEuPathDB" id="CryptoDB:Vbra_10347"/>